<evidence type="ECO:0000256" key="2">
    <source>
        <dbReference type="ARBA" id="ARBA00012999"/>
    </source>
</evidence>
<dbReference type="Gene3D" id="1.10.3270.10">
    <property type="entry name" value="HMGR, N-terminal domain"/>
    <property type="match status" value="1"/>
</dbReference>
<dbReference type="OrthoDB" id="310654at2759"/>
<gene>
    <name evidence="9" type="ORF">BDV25DRAFT_126654</name>
</gene>
<dbReference type="EC" id="1.1.1.34" evidence="2"/>
<keyword evidence="8" id="KW-0753">Steroid metabolism</keyword>
<dbReference type="PRINTS" id="PR00071">
    <property type="entry name" value="HMGCOARDTASE"/>
</dbReference>
<dbReference type="PANTHER" id="PTHR10572">
    <property type="entry name" value="3-HYDROXY-3-METHYLGLUTARYL-COENZYME A REDUCTASE"/>
    <property type="match status" value="1"/>
</dbReference>
<dbReference type="PROSITE" id="PS50065">
    <property type="entry name" value="HMG_COA_REDUCTASE_4"/>
    <property type="match status" value="1"/>
</dbReference>
<dbReference type="GO" id="GO:0005789">
    <property type="term" value="C:endoplasmic reticulum membrane"/>
    <property type="evidence" value="ECO:0007669"/>
    <property type="project" value="TreeGrafter"/>
</dbReference>
<dbReference type="SUPFAM" id="SSF56542">
    <property type="entry name" value="Substrate-binding domain of HMG-CoA reductase"/>
    <property type="match status" value="1"/>
</dbReference>
<accession>A0A5N6U7S7</accession>
<dbReference type="InterPro" id="IPR023076">
    <property type="entry name" value="HMG_CoA_Rdtase_CS"/>
</dbReference>
<keyword evidence="10" id="KW-1185">Reference proteome</keyword>
<comment type="similarity">
    <text evidence="1">Belongs to the HMG-CoA reductase family.</text>
</comment>
<dbReference type="Gene3D" id="3.90.770.10">
    <property type="entry name" value="3-hydroxy-3-methylglutaryl-coenzyme A Reductase, Chain A, domain 2"/>
    <property type="match status" value="1"/>
</dbReference>
<evidence type="ECO:0000256" key="8">
    <source>
        <dbReference type="ARBA" id="ARBA00023221"/>
    </source>
</evidence>
<evidence type="ECO:0000256" key="3">
    <source>
        <dbReference type="ARBA" id="ARBA00022857"/>
    </source>
</evidence>
<dbReference type="PROSITE" id="PS00066">
    <property type="entry name" value="HMG_COA_REDUCTASE_1"/>
    <property type="match status" value="1"/>
</dbReference>
<evidence type="ECO:0000313" key="9">
    <source>
        <dbReference type="EMBL" id="KAE8154161.1"/>
    </source>
</evidence>
<dbReference type="InterPro" id="IPR009023">
    <property type="entry name" value="HMG_CoA_Rdtase_NAD(P)-bd_sf"/>
</dbReference>
<protein>
    <recommendedName>
        <fullName evidence="2">hydroxymethylglutaryl-CoA reductase (NADPH)</fullName>
        <ecNumber evidence="2">1.1.1.34</ecNumber>
    </recommendedName>
</protein>
<keyword evidence="4" id="KW-0443">Lipid metabolism</keyword>
<evidence type="ECO:0000313" key="10">
    <source>
        <dbReference type="Proteomes" id="UP000325780"/>
    </source>
</evidence>
<keyword evidence="6" id="KW-0756">Sterol biosynthesis</keyword>
<dbReference type="Pfam" id="PF00368">
    <property type="entry name" value="HMG-CoA_red"/>
    <property type="match status" value="1"/>
</dbReference>
<keyword evidence="7" id="KW-1207">Sterol metabolism</keyword>
<dbReference type="PROSITE" id="PS01192">
    <property type="entry name" value="HMG_COA_REDUCTASE_3"/>
    <property type="match status" value="1"/>
</dbReference>
<dbReference type="GO" id="GO:0008299">
    <property type="term" value="P:isoprenoid biosynthetic process"/>
    <property type="evidence" value="ECO:0007669"/>
    <property type="project" value="InterPro"/>
</dbReference>
<dbReference type="InterPro" id="IPR002202">
    <property type="entry name" value="HMG_CoA_Rdtase"/>
</dbReference>
<dbReference type="Gene3D" id="3.30.70.420">
    <property type="entry name" value="Hydroxymethylglutaryl-CoA reductase, class I/II, NAD/NADP-binding domain"/>
    <property type="match status" value="1"/>
</dbReference>
<dbReference type="AlphaFoldDB" id="A0A5N6U7S7"/>
<dbReference type="InterPro" id="IPR004554">
    <property type="entry name" value="HMG_CoA_Rdtase_eu_arc"/>
</dbReference>
<dbReference type="GO" id="GO:0006696">
    <property type="term" value="P:ergosterol biosynthetic process"/>
    <property type="evidence" value="ECO:0007669"/>
    <property type="project" value="TreeGrafter"/>
</dbReference>
<dbReference type="InterPro" id="IPR023074">
    <property type="entry name" value="HMG_CoA_Rdtase_cat_sf"/>
</dbReference>
<dbReference type="PANTHER" id="PTHR10572:SF24">
    <property type="entry name" value="3-HYDROXY-3-METHYLGLUTARYL-COENZYME A REDUCTASE"/>
    <property type="match status" value="1"/>
</dbReference>
<proteinExistence type="inferred from homology"/>
<evidence type="ECO:0000256" key="4">
    <source>
        <dbReference type="ARBA" id="ARBA00022955"/>
    </source>
</evidence>
<keyword evidence="5" id="KW-0560">Oxidoreductase</keyword>
<dbReference type="PROSITE" id="PS00318">
    <property type="entry name" value="HMG_COA_REDUCTASE_2"/>
    <property type="match status" value="1"/>
</dbReference>
<reference evidence="9 10" key="1">
    <citation type="submission" date="2019-04" db="EMBL/GenBank/DDBJ databases">
        <title>Friends and foes A comparative genomics study of 23 Aspergillus species from section Flavi.</title>
        <authorList>
            <consortium name="DOE Joint Genome Institute"/>
            <person name="Kjaerbolling I."/>
            <person name="Vesth T."/>
            <person name="Frisvad J.C."/>
            <person name="Nybo J.L."/>
            <person name="Theobald S."/>
            <person name="Kildgaard S."/>
            <person name="Isbrandt T."/>
            <person name="Kuo A."/>
            <person name="Sato A."/>
            <person name="Lyhne E.K."/>
            <person name="Kogle M.E."/>
            <person name="Wiebenga A."/>
            <person name="Kun R.S."/>
            <person name="Lubbers R.J."/>
            <person name="Makela M.R."/>
            <person name="Barry K."/>
            <person name="Chovatia M."/>
            <person name="Clum A."/>
            <person name="Daum C."/>
            <person name="Haridas S."/>
            <person name="He G."/>
            <person name="LaButti K."/>
            <person name="Lipzen A."/>
            <person name="Mondo S."/>
            <person name="Riley R."/>
            <person name="Salamov A."/>
            <person name="Simmons B.A."/>
            <person name="Magnuson J.K."/>
            <person name="Henrissat B."/>
            <person name="Mortensen U.H."/>
            <person name="Larsen T.O."/>
            <person name="Devries R.P."/>
            <person name="Grigoriev I.V."/>
            <person name="Machida M."/>
            <person name="Baker S.E."/>
            <person name="Andersen M.R."/>
        </authorList>
    </citation>
    <scope>NUCLEOTIDE SEQUENCE [LARGE SCALE GENOMIC DNA]</scope>
    <source>
        <strain evidence="9 10">IBT 18842</strain>
    </source>
</reference>
<dbReference type="InterPro" id="IPR023282">
    <property type="entry name" value="HMG_CoA_Rdtase_N"/>
</dbReference>
<name>A0A5N6U7S7_ASPAV</name>
<dbReference type="CDD" id="cd00643">
    <property type="entry name" value="HMG-CoA_reductase_classI"/>
    <property type="match status" value="1"/>
</dbReference>
<keyword evidence="4" id="KW-0444">Lipid biosynthesis</keyword>
<keyword evidence="4" id="KW-0752">Steroid biosynthesis</keyword>
<dbReference type="GO" id="GO:0015936">
    <property type="term" value="P:coenzyme A metabolic process"/>
    <property type="evidence" value="ECO:0007669"/>
    <property type="project" value="InterPro"/>
</dbReference>
<evidence type="ECO:0000256" key="5">
    <source>
        <dbReference type="ARBA" id="ARBA00023002"/>
    </source>
</evidence>
<dbReference type="GO" id="GO:0004420">
    <property type="term" value="F:hydroxymethylglutaryl-CoA reductase (NADPH) activity"/>
    <property type="evidence" value="ECO:0007669"/>
    <property type="project" value="UniProtKB-EC"/>
</dbReference>
<sequence>MEPPILQAAVCPEPTAHHADILHHKSIDGQNIHDSISTLITDVQSGSLKLKDLDKHAHSPLEAVMVRRALADLPFANYDYKDAVGRCCENIIGYMPIPLGIPGQILIDGAQYTIPMATTEGALVASVSRGFKAINSSGGATTVLYSDGMTRAPCLHFPSICRAHEAKMRMESQVGMDVLRSAFQDSSEHCGLLNVSVSLVGNCIYPRFVASTGDAMGMNIVTKSVRHSISAMEKHGFDDLRLITMSGNVRADKKPAAINWIEGRGKSVVAQCCLPPNIIEEVLRTSVSRLIELNVAKNHIGSEMAGALGGYNAHASNIVSAIFLATGQDIAQNVVSSQCITTMEKSVGTIGGGTNLKPQASMLDILGVRGSQPDKSGHNAQQFARIVAAAVLAGELSLCSALASDDLVQSHMRLNRQKN</sequence>
<evidence type="ECO:0000256" key="7">
    <source>
        <dbReference type="ARBA" id="ARBA00023166"/>
    </source>
</evidence>
<dbReference type="FunFam" id="3.30.70.420:FF:000001">
    <property type="entry name" value="3-hydroxy-3-methylglutaryl coenzyme A reductase"/>
    <property type="match status" value="1"/>
</dbReference>
<evidence type="ECO:0000256" key="6">
    <source>
        <dbReference type="ARBA" id="ARBA00023011"/>
    </source>
</evidence>
<dbReference type="SUPFAM" id="SSF55035">
    <property type="entry name" value="NAD-binding domain of HMG-CoA reductase"/>
    <property type="match status" value="1"/>
</dbReference>
<keyword evidence="3" id="KW-0521">NADP</keyword>
<dbReference type="GO" id="GO:0005778">
    <property type="term" value="C:peroxisomal membrane"/>
    <property type="evidence" value="ECO:0007669"/>
    <property type="project" value="TreeGrafter"/>
</dbReference>
<dbReference type="InterPro" id="IPR009029">
    <property type="entry name" value="HMG_CoA_Rdtase_sub-bd_dom_sf"/>
</dbReference>
<organism evidence="9 10">
    <name type="scientific">Aspergillus avenaceus</name>
    <dbReference type="NCBI Taxonomy" id="36643"/>
    <lineage>
        <taxon>Eukaryota</taxon>
        <taxon>Fungi</taxon>
        <taxon>Dikarya</taxon>
        <taxon>Ascomycota</taxon>
        <taxon>Pezizomycotina</taxon>
        <taxon>Eurotiomycetes</taxon>
        <taxon>Eurotiomycetidae</taxon>
        <taxon>Eurotiales</taxon>
        <taxon>Aspergillaceae</taxon>
        <taxon>Aspergillus</taxon>
        <taxon>Aspergillus subgen. Circumdati</taxon>
    </lineage>
</organism>
<dbReference type="EMBL" id="ML742031">
    <property type="protein sequence ID" value="KAE8154161.1"/>
    <property type="molecule type" value="Genomic_DNA"/>
</dbReference>
<dbReference type="Proteomes" id="UP000325780">
    <property type="component" value="Unassembled WGS sequence"/>
</dbReference>
<evidence type="ECO:0000256" key="1">
    <source>
        <dbReference type="ARBA" id="ARBA00007661"/>
    </source>
</evidence>